<proteinExistence type="predicted"/>
<dbReference type="AlphaFoldDB" id="A0A6J8D5Z7"/>
<organism evidence="1 2">
    <name type="scientific">Mytilus coruscus</name>
    <name type="common">Sea mussel</name>
    <dbReference type="NCBI Taxonomy" id="42192"/>
    <lineage>
        <taxon>Eukaryota</taxon>
        <taxon>Metazoa</taxon>
        <taxon>Spiralia</taxon>
        <taxon>Lophotrochozoa</taxon>
        <taxon>Mollusca</taxon>
        <taxon>Bivalvia</taxon>
        <taxon>Autobranchia</taxon>
        <taxon>Pteriomorphia</taxon>
        <taxon>Mytilida</taxon>
        <taxon>Mytiloidea</taxon>
        <taxon>Mytilidae</taxon>
        <taxon>Mytilinae</taxon>
        <taxon>Mytilus</taxon>
    </lineage>
</organism>
<dbReference type="EMBL" id="CACVKT020006661">
    <property type="protein sequence ID" value="CAC5403107.1"/>
    <property type="molecule type" value="Genomic_DNA"/>
</dbReference>
<name>A0A6J8D5Z7_MYTCO</name>
<reference evidence="1 2" key="1">
    <citation type="submission" date="2020-06" db="EMBL/GenBank/DDBJ databases">
        <authorList>
            <person name="Li R."/>
            <person name="Bekaert M."/>
        </authorList>
    </citation>
    <scope>NUCLEOTIDE SEQUENCE [LARGE SCALE GENOMIC DNA]</scope>
    <source>
        <strain evidence="2">wild</strain>
    </source>
</reference>
<sequence length="162" mass="18382">MVGIKGIFVSLGVKIEQFIVRLLIISVVCSGPTMTSTALNIVLYSKIIKNDLPSEIEIRNPEEKFQIDAQCEHFVHVPEEKCRSCIKGKQTQHVCANLHNSKSKYLTTFYRRIKLIMAFQFSGSWRFITPCLQNDVIISTSKHMTPKECVYGGTNGEYSLSF</sequence>
<keyword evidence="2" id="KW-1185">Reference proteome</keyword>
<gene>
    <name evidence="1" type="ORF">MCOR_37016</name>
</gene>
<accession>A0A6J8D5Z7</accession>
<evidence type="ECO:0000313" key="1">
    <source>
        <dbReference type="EMBL" id="CAC5403107.1"/>
    </source>
</evidence>
<dbReference type="Proteomes" id="UP000507470">
    <property type="component" value="Unassembled WGS sequence"/>
</dbReference>
<evidence type="ECO:0000313" key="2">
    <source>
        <dbReference type="Proteomes" id="UP000507470"/>
    </source>
</evidence>
<protein>
    <submittedName>
        <fullName evidence="1">Uncharacterized protein</fullName>
    </submittedName>
</protein>